<gene>
    <name evidence="1" type="ORF">RPERSI_LOCUS16970</name>
</gene>
<keyword evidence="2" id="KW-1185">Reference proteome</keyword>
<name>A0ACA9R3X0_9GLOM</name>
<organism evidence="1 2">
    <name type="scientific">Racocetra persica</name>
    <dbReference type="NCBI Taxonomy" id="160502"/>
    <lineage>
        <taxon>Eukaryota</taxon>
        <taxon>Fungi</taxon>
        <taxon>Fungi incertae sedis</taxon>
        <taxon>Mucoromycota</taxon>
        <taxon>Glomeromycotina</taxon>
        <taxon>Glomeromycetes</taxon>
        <taxon>Diversisporales</taxon>
        <taxon>Gigasporaceae</taxon>
        <taxon>Racocetra</taxon>
    </lineage>
</organism>
<protein>
    <submittedName>
        <fullName evidence="1">619_t:CDS:1</fullName>
    </submittedName>
</protein>
<evidence type="ECO:0000313" key="1">
    <source>
        <dbReference type="EMBL" id="CAG8776057.1"/>
    </source>
</evidence>
<dbReference type="EMBL" id="CAJVQC010042778">
    <property type="protein sequence ID" value="CAG8776057.1"/>
    <property type="molecule type" value="Genomic_DNA"/>
</dbReference>
<feature type="non-terminal residue" evidence="1">
    <location>
        <position position="1"/>
    </location>
</feature>
<sequence>VAKRNMLVQNEQRPDEVNFAPAATLIRLIERYRTISQYWERIDQAQRRRLLEQAEDQLGIKSTNDLFEKIEKLYKDKHSTADTPLLQIHLCITPSVALQWKLQRSGSTQSP</sequence>
<evidence type="ECO:0000313" key="2">
    <source>
        <dbReference type="Proteomes" id="UP000789920"/>
    </source>
</evidence>
<comment type="caution">
    <text evidence="1">The sequence shown here is derived from an EMBL/GenBank/DDBJ whole genome shotgun (WGS) entry which is preliminary data.</text>
</comment>
<proteinExistence type="predicted"/>
<accession>A0ACA9R3X0</accession>
<reference evidence="1" key="1">
    <citation type="submission" date="2021-06" db="EMBL/GenBank/DDBJ databases">
        <authorList>
            <person name="Kallberg Y."/>
            <person name="Tangrot J."/>
            <person name="Rosling A."/>
        </authorList>
    </citation>
    <scope>NUCLEOTIDE SEQUENCE</scope>
    <source>
        <strain evidence="1">MA461A</strain>
    </source>
</reference>
<dbReference type="Proteomes" id="UP000789920">
    <property type="component" value="Unassembled WGS sequence"/>
</dbReference>